<gene>
    <name evidence="1" type="ORF">SAMEA2070301_05664</name>
</gene>
<dbReference type="AlphaFoldDB" id="A0AB38D705"/>
<proteinExistence type="predicted"/>
<sequence>MAGQACIGAISAVLPDSGQLWLLPVYGAVCRSYSERCAYRKRVVNTMALHCITKVGVIVAALMATSCAPIPGTPTRATVPTNIAGLPAIFHSPCEDIPEAVLREQNLHPSPVVTFTQFTRQGKESRTCTYRPVDRHYRVTVIASNDPLGKDLDFRPRQGPEPLTLGGRRAIRFTHTAPPGSSACEINLAAITGIFGVQVSAPGTDYVPFPDCPTAVLHYAGAFLPYFPF</sequence>
<evidence type="ECO:0000313" key="1">
    <source>
        <dbReference type="EMBL" id="SIC27169.1"/>
    </source>
</evidence>
<accession>A0AB38D705</accession>
<dbReference type="Proteomes" id="UP000185210">
    <property type="component" value="Unassembled WGS sequence"/>
</dbReference>
<organism evidence="1 2">
    <name type="scientific">Mycobacteroides abscessus subsp. abscessus</name>
    <dbReference type="NCBI Taxonomy" id="1185650"/>
    <lineage>
        <taxon>Bacteria</taxon>
        <taxon>Bacillati</taxon>
        <taxon>Actinomycetota</taxon>
        <taxon>Actinomycetes</taxon>
        <taxon>Mycobacteriales</taxon>
        <taxon>Mycobacteriaceae</taxon>
        <taxon>Mycobacteroides</taxon>
        <taxon>Mycobacteroides abscessus</taxon>
    </lineage>
</organism>
<evidence type="ECO:0000313" key="2">
    <source>
        <dbReference type="Proteomes" id="UP000185210"/>
    </source>
</evidence>
<protein>
    <submittedName>
        <fullName evidence="1">Protein of uncharacterized function (DUF3558)</fullName>
    </submittedName>
</protein>
<dbReference type="InterPro" id="IPR024520">
    <property type="entry name" value="DUF3558"/>
</dbReference>
<name>A0AB38D705_9MYCO</name>
<comment type="caution">
    <text evidence="1">The sequence shown here is derived from an EMBL/GenBank/DDBJ whole genome shotgun (WGS) entry which is preliminary data.</text>
</comment>
<reference evidence="1 2" key="1">
    <citation type="submission" date="2016-11" db="EMBL/GenBank/DDBJ databases">
        <authorList>
            <consortium name="Pathogen Informatics"/>
        </authorList>
    </citation>
    <scope>NUCLEOTIDE SEQUENCE [LARGE SCALE GENOMIC DNA]</scope>
    <source>
        <strain evidence="1 2">104</strain>
    </source>
</reference>
<dbReference type="EMBL" id="FSHM01000019">
    <property type="protein sequence ID" value="SIC27169.1"/>
    <property type="molecule type" value="Genomic_DNA"/>
</dbReference>
<dbReference type="Pfam" id="PF12079">
    <property type="entry name" value="DUF3558"/>
    <property type="match status" value="1"/>
</dbReference>